<evidence type="ECO:0000256" key="2">
    <source>
        <dbReference type="ARBA" id="ARBA00010869"/>
    </source>
</evidence>
<feature type="domain" description="Tryptophan synthase beta chain-like PALP" evidence="7">
    <location>
        <begin position="60"/>
        <end position="362"/>
    </location>
</feature>
<keyword evidence="9" id="KW-1185">Reference proteome</keyword>
<keyword evidence="5" id="KW-0456">Lyase</keyword>
<dbReference type="EMBL" id="MLYV02000502">
    <property type="protein sequence ID" value="PSR88898.1"/>
    <property type="molecule type" value="Genomic_DNA"/>
</dbReference>
<dbReference type="PANTHER" id="PTHR48078:SF2">
    <property type="entry name" value="CATABOLIC L-SERINE_THREONINE DEHYDRATASE"/>
    <property type="match status" value="1"/>
</dbReference>
<comment type="cofactor">
    <cofactor evidence="1">
        <name>pyridoxal 5'-phosphate</name>
        <dbReference type="ChEBI" id="CHEBI:597326"/>
    </cofactor>
</comment>
<dbReference type="InterPro" id="IPR001926">
    <property type="entry name" value="TrpB-like_PALP"/>
</dbReference>
<keyword evidence="4" id="KW-0663">Pyridoxal phosphate</keyword>
<evidence type="ECO:0000256" key="1">
    <source>
        <dbReference type="ARBA" id="ARBA00001933"/>
    </source>
</evidence>
<gene>
    <name evidence="8" type="ORF">PHLCEN_2v5047</name>
</gene>
<dbReference type="GO" id="GO:0004794">
    <property type="term" value="F:threonine deaminase activity"/>
    <property type="evidence" value="ECO:0007669"/>
    <property type="project" value="TreeGrafter"/>
</dbReference>
<dbReference type="GO" id="GO:0009097">
    <property type="term" value="P:isoleucine biosynthetic process"/>
    <property type="evidence" value="ECO:0007669"/>
    <property type="project" value="TreeGrafter"/>
</dbReference>
<dbReference type="GO" id="GO:0006567">
    <property type="term" value="P:L-threonine catabolic process"/>
    <property type="evidence" value="ECO:0007669"/>
    <property type="project" value="TreeGrafter"/>
</dbReference>
<proteinExistence type="inferred from homology"/>
<evidence type="ECO:0000259" key="7">
    <source>
        <dbReference type="Pfam" id="PF00291"/>
    </source>
</evidence>
<dbReference type="Proteomes" id="UP000186601">
    <property type="component" value="Unassembled WGS sequence"/>
</dbReference>
<protein>
    <recommendedName>
        <fullName evidence="3">L-serine ammonia-lyase</fullName>
        <ecNumber evidence="3">4.3.1.17</ecNumber>
    </recommendedName>
</protein>
<dbReference type="EC" id="4.3.1.17" evidence="3"/>
<organism evidence="8 9">
    <name type="scientific">Hermanssonia centrifuga</name>
    <dbReference type="NCBI Taxonomy" id="98765"/>
    <lineage>
        <taxon>Eukaryota</taxon>
        <taxon>Fungi</taxon>
        <taxon>Dikarya</taxon>
        <taxon>Basidiomycota</taxon>
        <taxon>Agaricomycotina</taxon>
        <taxon>Agaricomycetes</taxon>
        <taxon>Polyporales</taxon>
        <taxon>Meruliaceae</taxon>
        <taxon>Hermanssonia</taxon>
    </lineage>
</organism>
<evidence type="ECO:0000256" key="5">
    <source>
        <dbReference type="ARBA" id="ARBA00023239"/>
    </source>
</evidence>
<accession>A0A2R6PC77</accession>
<evidence type="ECO:0000313" key="8">
    <source>
        <dbReference type="EMBL" id="PSR88898.1"/>
    </source>
</evidence>
<sequence>MSDQRTTNSNDDHLWLETPLIYSKHISAVLGANIYLKLDVSILCSCKFVMLSTDLLSTQFLQPSYSFKYRGLSYFIQDALRTHGTDVHLVVASGGNAGLAVACVAKALRLHCTVYLPRGASASTLELFEQEGANVKEEGAYYQEALAAAEETVRSEPNAVMVPAYDHPLLWEGHASMIEETARQLPEGTKPDAVVCCVGGGGLGAGVMVGCKNVGWDDVPFVAMETRGSNCFYQSLALNPGPFVSSPQPAHAGVQVLHDETYDVTYAKLPKLTSRASSLGASWPSPGAVKMALGREGGVKSVCVSDEMAMQTALSFANDHKILVELACATTLVSAYSPTLFDKLVPPKPSGAPRTVVFIVCGGFKISLEELTEYRSVLRSEKSEHWDVLCNGEQWSIPKQ</sequence>
<comment type="catalytic activity">
    <reaction evidence="6">
        <text>L-serine = pyruvate + NH4(+)</text>
        <dbReference type="Rhea" id="RHEA:19169"/>
        <dbReference type="ChEBI" id="CHEBI:15361"/>
        <dbReference type="ChEBI" id="CHEBI:28938"/>
        <dbReference type="ChEBI" id="CHEBI:33384"/>
        <dbReference type="EC" id="4.3.1.17"/>
    </reaction>
</comment>
<dbReference type="Gene3D" id="3.40.50.1100">
    <property type="match status" value="2"/>
</dbReference>
<dbReference type="GO" id="GO:0006565">
    <property type="term" value="P:L-serine catabolic process"/>
    <property type="evidence" value="ECO:0007669"/>
    <property type="project" value="TreeGrafter"/>
</dbReference>
<comment type="similarity">
    <text evidence="2">Belongs to the serine/threonine dehydratase family.</text>
</comment>
<dbReference type="GO" id="GO:0003941">
    <property type="term" value="F:L-serine ammonia-lyase activity"/>
    <property type="evidence" value="ECO:0007669"/>
    <property type="project" value="UniProtKB-EC"/>
</dbReference>
<evidence type="ECO:0000256" key="4">
    <source>
        <dbReference type="ARBA" id="ARBA00022898"/>
    </source>
</evidence>
<dbReference type="OrthoDB" id="7773036at2759"/>
<evidence type="ECO:0000256" key="6">
    <source>
        <dbReference type="ARBA" id="ARBA00049406"/>
    </source>
</evidence>
<dbReference type="SUPFAM" id="SSF53686">
    <property type="entry name" value="Tryptophan synthase beta subunit-like PLP-dependent enzymes"/>
    <property type="match status" value="1"/>
</dbReference>
<evidence type="ECO:0000313" key="9">
    <source>
        <dbReference type="Proteomes" id="UP000186601"/>
    </source>
</evidence>
<name>A0A2R6PC77_9APHY</name>
<dbReference type="InterPro" id="IPR036052">
    <property type="entry name" value="TrpB-like_PALP_sf"/>
</dbReference>
<dbReference type="STRING" id="98765.A0A2R6PC77"/>
<reference evidence="8 9" key="1">
    <citation type="submission" date="2018-02" db="EMBL/GenBank/DDBJ databases">
        <title>Genome sequence of the basidiomycete white-rot fungus Phlebia centrifuga.</title>
        <authorList>
            <person name="Granchi Z."/>
            <person name="Peng M."/>
            <person name="de Vries R.P."/>
            <person name="Hilden K."/>
            <person name="Makela M.R."/>
            <person name="Grigoriev I."/>
            <person name="Riley R."/>
        </authorList>
    </citation>
    <scope>NUCLEOTIDE SEQUENCE [LARGE SCALE GENOMIC DNA]</scope>
    <source>
        <strain evidence="8 9">FBCC195</strain>
    </source>
</reference>
<dbReference type="AlphaFoldDB" id="A0A2R6PC77"/>
<evidence type="ECO:0000256" key="3">
    <source>
        <dbReference type="ARBA" id="ARBA00012093"/>
    </source>
</evidence>
<dbReference type="PANTHER" id="PTHR48078">
    <property type="entry name" value="THREONINE DEHYDRATASE, MITOCHONDRIAL-RELATED"/>
    <property type="match status" value="1"/>
</dbReference>
<comment type="caution">
    <text evidence="8">The sequence shown here is derived from an EMBL/GenBank/DDBJ whole genome shotgun (WGS) entry which is preliminary data.</text>
</comment>
<dbReference type="InterPro" id="IPR050147">
    <property type="entry name" value="Ser/Thr_Dehydratase"/>
</dbReference>
<dbReference type="Pfam" id="PF00291">
    <property type="entry name" value="PALP"/>
    <property type="match status" value="1"/>
</dbReference>